<dbReference type="EMBL" id="FSRN01000001">
    <property type="protein sequence ID" value="SIO14726.1"/>
    <property type="molecule type" value="Genomic_DNA"/>
</dbReference>
<name>A0A1N6H4N8_9LACT</name>
<evidence type="ECO:0000256" key="1">
    <source>
        <dbReference type="ARBA" id="ARBA00006525"/>
    </source>
</evidence>
<evidence type="ECO:0000313" key="3">
    <source>
        <dbReference type="EMBL" id="SIO14726.1"/>
    </source>
</evidence>
<dbReference type="RefSeq" id="WP_034548729.1">
    <property type="nucleotide sequence ID" value="NZ_FSRN01000001.1"/>
</dbReference>
<dbReference type="InterPro" id="IPR003488">
    <property type="entry name" value="DprA"/>
</dbReference>
<dbReference type="Proteomes" id="UP000184758">
    <property type="component" value="Unassembled WGS sequence"/>
</dbReference>
<dbReference type="PANTHER" id="PTHR43022:SF1">
    <property type="entry name" value="PROTEIN SMF"/>
    <property type="match status" value="1"/>
</dbReference>
<dbReference type="OrthoDB" id="9785707at2"/>
<dbReference type="InterPro" id="IPR057666">
    <property type="entry name" value="DrpA_SLOG"/>
</dbReference>
<gene>
    <name evidence="3" type="ORF">SAMN05878443_1625</name>
</gene>
<sequence>MQTTNLDQLLFHLTLCKGIGATSRIRMLSSLIDDPHLTAHDLAKCAQLNSTNKKLFLDSFAAIRIEESLDEYQNKQIKWVSILDKSYPEYLKHIYNPPALLFYQGNLTLLTGNLLAIVGSRLNSTYGEEALALLLPELITNNIITVSGLAKGIDQKAHKKTIELGGRTIAVIGTGLDQFYPFENEKLQRDIAKNHLLISEYPLGTKPLKQHFPMRNRIIAGLSLGTLVIEAKYRSGSLITANLALQEGREVFAVPGNITNPYSEGTNDLILHGAKSVLTAEHILEELNR</sequence>
<keyword evidence="4" id="KW-1185">Reference proteome</keyword>
<dbReference type="NCBIfam" id="TIGR00732">
    <property type="entry name" value="dprA"/>
    <property type="match status" value="1"/>
</dbReference>
<dbReference type="STRING" id="28230.SAMN05878443_1625"/>
<evidence type="ECO:0000313" key="4">
    <source>
        <dbReference type="Proteomes" id="UP000184758"/>
    </source>
</evidence>
<accession>A0A1N6H4N8</accession>
<protein>
    <submittedName>
        <fullName evidence="3">DNA processing protein</fullName>
    </submittedName>
</protein>
<proteinExistence type="inferred from homology"/>
<reference evidence="4" key="1">
    <citation type="submission" date="2016-11" db="EMBL/GenBank/DDBJ databases">
        <authorList>
            <person name="Varghese N."/>
            <person name="Submissions S."/>
        </authorList>
    </citation>
    <scope>NUCLEOTIDE SEQUENCE [LARGE SCALE GENOMIC DNA]</scope>
    <source>
        <strain evidence="4">313</strain>
    </source>
</reference>
<dbReference type="GO" id="GO:0009294">
    <property type="term" value="P:DNA-mediated transformation"/>
    <property type="evidence" value="ECO:0007669"/>
    <property type="project" value="InterPro"/>
</dbReference>
<evidence type="ECO:0000259" key="2">
    <source>
        <dbReference type="Pfam" id="PF02481"/>
    </source>
</evidence>
<dbReference type="eggNOG" id="COG0758">
    <property type="taxonomic scope" value="Bacteria"/>
</dbReference>
<dbReference type="Gene3D" id="3.40.50.450">
    <property type="match status" value="1"/>
</dbReference>
<dbReference type="Pfam" id="PF02481">
    <property type="entry name" value="DNA_processg_A"/>
    <property type="match status" value="1"/>
</dbReference>
<comment type="similarity">
    <text evidence="1">Belongs to the DprA/Smf family.</text>
</comment>
<dbReference type="AlphaFoldDB" id="A0A1N6H4N8"/>
<feature type="domain" description="Smf/DprA SLOG" evidence="2">
    <location>
        <begin position="80"/>
        <end position="287"/>
    </location>
</feature>
<dbReference type="PANTHER" id="PTHR43022">
    <property type="entry name" value="PROTEIN SMF"/>
    <property type="match status" value="1"/>
</dbReference>
<dbReference type="SUPFAM" id="SSF102405">
    <property type="entry name" value="MCP/YpsA-like"/>
    <property type="match status" value="1"/>
</dbReference>
<organism evidence="3 4">
    <name type="scientific">Carnobacterium alterfunditum</name>
    <dbReference type="NCBI Taxonomy" id="28230"/>
    <lineage>
        <taxon>Bacteria</taxon>
        <taxon>Bacillati</taxon>
        <taxon>Bacillota</taxon>
        <taxon>Bacilli</taxon>
        <taxon>Lactobacillales</taxon>
        <taxon>Carnobacteriaceae</taxon>
        <taxon>Carnobacterium</taxon>
    </lineage>
</organism>